<organism evidence="2 3">
    <name type="scientific">Pseudomonas marginalis</name>
    <name type="common">Pseudomonas panacis</name>
    <dbReference type="NCBI Taxonomy" id="298"/>
    <lineage>
        <taxon>Bacteria</taxon>
        <taxon>Pseudomonadati</taxon>
        <taxon>Pseudomonadota</taxon>
        <taxon>Gammaproteobacteria</taxon>
        <taxon>Pseudomonadales</taxon>
        <taxon>Pseudomonadaceae</taxon>
        <taxon>Pseudomonas</taxon>
    </lineage>
</organism>
<protein>
    <submittedName>
        <fullName evidence="2">Uncharacterized protein</fullName>
    </submittedName>
</protein>
<dbReference type="AlphaFoldDB" id="A0A9X5KZU1"/>
<reference evidence="2 3" key="1">
    <citation type="submission" date="2015-09" db="EMBL/GenBank/DDBJ databases">
        <title>Genome sequence of Pseudomonas marginalis ICMP 3553.</title>
        <authorList>
            <person name="Visnovsky S."/>
            <person name="Lu A."/>
            <person name="Panda P."/>
            <person name="Pitman A."/>
        </authorList>
    </citation>
    <scope>NUCLEOTIDE SEQUENCE [LARGE SCALE GENOMIC DNA]</scope>
    <source>
        <strain evidence="2 3">ICMP 3553</strain>
    </source>
</reference>
<evidence type="ECO:0000256" key="1">
    <source>
        <dbReference type="SAM" id="SignalP"/>
    </source>
</evidence>
<gene>
    <name evidence="2" type="ORF">AO064_07595</name>
</gene>
<dbReference type="RefSeq" id="WP_064052395.1">
    <property type="nucleotide sequence ID" value="NZ_LKEG01000023.1"/>
</dbReference>
<proteinExistence type="predicted"/>
<evidence type="ECO:0000313" key="3">
    <source>
        <dbReference type="Proteomes" id="UP000077563"/>
    </source>
</evidence>
<dbReference type="EMBL" id="LKEG01000023">
    <property type="protein sequence ID" value="OAJ50532.1"/>
    <property type="molecule type" value="Genomic_DNA"/>
</dbReference>
<sequence length="148" mass="15535">MSFALVRAAATCLLAATTLLGCASAPKETWTNKGPSEIATERGQRACYADANIIGGERVFGMLCAAPINGLLTDGDPVIMAGPAYHRLFKVHLSETTKGINVPLGDKTGLLQCDPLKTHADKSAPETACKITVDGKMVVSTKITFADK</sequence>
<comment type="caution">
    <text evidence="2">The sequence shown here is derived from an EMBL/GenBank/DDBJ whole genome shotgun (WGS) entry which is preliminary data.</text>
</comment>
<feature type="signal peptide" evidence="1">
    <location>
        <begin position="1"/>
        <end position="23"/>
    </location>
</feature>
<feature type="chain" id="PRO_5040760681" evidence="1">
    <location>
        <begin position="24"/>
        <end position="148"/>
    </location>
</feature>
<evidence type="ECO:0000313" key="2">
    <source>
        <dbReference type="EMBL" id="OAJ50532.1"/>
    </source>
</evidence>
<name>A0A9X5KZU1_PSEMA</name>
<keyword evidence="1" id="KW-0732">Signal</keyword>
<dbReference type="Proteomes" id="UP000077563">
    <property type="component" value="Unassembled WGS sequence"/>
</dbReference>
<accession>A0A9X5KZU1</accession>
<dbReference type="PROSITE" id="PS51257">
    <property type="entry name" value="PROKAR_LIPOPROTEIN"/>
    <property type="match status" value="1"/>
</dbReference>